<organism evidence="2 3">
    <name type="scientific">Salinigranum rubrum</name>
    <dbReference type="NCBI Taxonomy" id="755307"/>
    <lineage>
        <taxon>Archaea</taxon>
        <taxon>Methanobacteriati</taxon>
        <taxon>Methanobacteriota</taxon>
        <taxon>Stenosarchaea group</taxon>
        <taxon>Halobacteria</taxon>
        <taxon>Halobacteriales</taxon>
        <taxon>Haloferacaceae</taxon>
        <taxon>Salinigranum</taxon>
    </lineage>
</organism>
<sequence>MADSPSTPTHPGSPVAWTRKVLRSAWNDLLSVYYANTMIWRLLKTAALVFLGFFCWTGANLVLSYRSDWGFLYYVMAYGFALLFWGPFTHLVVVPTIIRFRRSGKGGVRNVLARHGSKANITVFLLLVLVLGSLPLGVMTFEFQVPAGDGESTNINPQLQCTQSGDVIHCHLSDSRGIDSVVVSTSGKTLEEIEEPPFDFDVNVNDIETINGDRQFTVELRDENGDTIRRYIRRVDLIPGDSSEVIADMSVMT</sequence>
<keyword evidence="3" id="KW-1185">Reference proteome</keyword>
<keyword evidence="1" id="KW-1133">Transmembrane helix</keyword>
<dbReference type="Proteomes" id="UP000236584">
    <property type="component" value="Chromosome"/>
</dbReference>
<feature type="transmembrane region" description="Helical" evidence="1">
    <location>
        <begin position="119"/>
        <end position="141"/>
    </location>
</feature>
<proteinExistence type="predicted"/>
<evidence type="ECO:0000313" key="2">
    <source>
        <dbReference type="EMBL" id="AUV82496.1"/>
    </source>
</evidence>
<reference evidence="2 3" key="1">
    <citation type="submission" date="2018-01" db="EMBL/GenBank/DDBJ databases">
        <title>Complete genome sequence of Salinigranum rubrum GX10T, an extremely halophilic archaeon isolated from a marine solar saltern.</title>
        <authorList>
            <person name="Han S."/>
        </authorList>
    </citation>
    <scope>NUCLEOTIDE SEQUENCE [LARGE SCALE GENOMIC DNA]</scope>
    <source>
        <strain evidence="2 3">GX10</strain>
    </source>
</reference>
<feature type="transmembrane region" description="Helical" evidence="1">
    <location>
        <begin position="46"/>
        <end position="65"/>
    </location>
</feature>
<accession>A0A2I8VKP0</accession>
<protein>
    <submittedName>
        <fullName evidence="2">Uncharacterized protein</fullName>
    </submittedName>
</protein>
<dbReference type="KEGG" id="srub:C2R22_13310"/>
<keyword evidence="1" id="KW-0472">Membrane</keyword>
<keyword evidence="1" id="KW-0812">Transmembrane</keyword>
<gene>
    <name evidence="2" type="ORF">C2R22_13310</name>
</gene>
<dbReference type="AlphaFoldDB" id="A0A2I8VKP0"/>
<feature type="transmembrane region" description="Helical" evidence="1">
    <location>
        <begin position="71"/>
        <end position="98"/>
    </location>
</feature>
<name>A0A2I8VKP0_9EURY</name>
<evidence type="ECO:0000256" key="1">
    <source>
        <dbReference type="SAM" id="Phobius"/>
    </source>
</evidence>
<dbReference type="EMBL" id="CP026309">
    <property type="protein sequence ID" value="AUV82496.1"/>
    <property type="molecule type" value="Genomic_DNA"/>
</dbReference>
<evidence type="ECO:0000313" key="3">
    <source>
        <dbReference type="Proteomes" id="UP000236584"/>
    </source>
</evidence>